<dbReference type="GO" id="GO:0016020">
    <property type="term" value="C:membrane"/>
    <property type="evidence" value="ECO:0007669"/>
    <property type="project" value="UniProtKB-SubCell"/>
</dbReference>
<protein>
    <submittedName>
        <fullName evidence="9">Cytochrome P450</fullName>
    </submittedName>
</protein>
<evidence type="ECO:0000256" key="4">
    <source>
        <dbReference type="ARBA" id="ARBA00022617"/>
    </source>
</evidence>
<reference evidence="9" key="1">
    <citation type="submission" date="2020-09" db="EMBL/GenBank/DDBJ databases">
        <title>Comparative genome analyses of four rice-infecting Rhizoctonia solani isolates reveal extensive enrichment of homogalacturonan modification genes.</title>
        <authorList>
            <person name="Lee D.-Y."/>
            <person name="Jeon J."/>
            <person name="Kim K.-T."/>
            <person name="Cheong K."/>
            <person name="Song H."/>
            <person name="Choi G."/>
            <person name="Ko J."/>
            <person name="Opiyo S.O."/>
            <person name="Zuo S."/>
            <person name="Madhav S."/>
            <person name="Lee Y.-H."/>
            <person name="Wang G.-L."/>
        </authorList>
    </citation>
    <scope>NUCLEOTIDE SEQUENCE</scope>
    <source>
        <strain evidence="9">AG1-IA YN-7</strain>
    </source>
</reference>
<dbReference type="Proteomes" id="UP000650582">
    <property type="component" value="Unassembled WGS sequence"/>
</dbReference>
<dbReference type="PANTHER" id="PTHR46300:SF7">
    <property type="entry name" value="P450, PUTATIVE (EUROFUNG)-RELATED"/>
    <property type="match status" value="1"/>
</dbReference>
<sequence>MLDFQVSLYVASAILALYYLQNLIRRSKVRHPPSPLSLPFVGNMFSIPPGHEYVSFAKIGKQLKSDIVYLEILGHKHIILNSAEAISDVLEKRTASYSSRPPVPMVKDPSLMNWPGNLPLMEYGDAWRHYRRIMNNWLSIRAVAQFNDFQEQQARFLLRRLLSATNHVQPFEHIKDEINFALGSMMLQLAYGYKPKTPQDPFMKELQLTVHNVTSASMQTNFLVNLFPAMAYIPDWFPGTGWKVTAREYGAQKEKARKEPYEWVKSRVATGTHQTSIIGSLLQDHELLSGSSAAEREEWLKEIGVTTFGAGADTSTTLLINFIFAMVVNPDAQARAQRELTSLLGHAVLPKMSDKKRLPYIRNLIDEVLRLYPVMPFGLWAVIPVITKILKCLIPIGFWTPRFHVHQPLDGVDGEYILQTIDLKYERHPTNQSLCMATSKCPGFHFAEDSAFIITASMLSIFTFLQKKDINGDVIVPQAEPERNSMIFELKPFEFELRLRSEEHRQLVLSTSADGI</sequence>
<evidence type="ECO:0000256" key="8">
    <source>
        <dbReference type="ARBA" id="ARBA00023033"/>
    </source>
</evidence>
<dbReference type="InterPro" id="IPR001128">
    <property type="entry name" value="Cyt_P450"/>
</dbReference>
<dbReference type="SUPFAM" id="SSF48264">
    <property type="entry name" value="Cytochrome P450"/>
    <property type="match status" value="1"/>
</dbReference>
<keyword evidence="7" id="KW-0408">Iron</keyword>
<dbReference type="GO" id="GO:0016705">
    <property type="term" value="F:oxidoreductase activity, acting on paired donors, with incorporation or reduction of molecular oxygen"/>
    <property type="evidence" value="ECO:0007669"/>
    <property type="project" value="InterPro"/>
</dbReference>
<comment type="cofactor">
    <cofactor evidence="1">
        <name>heme</name>
        <dbReference type="ChEBI" id="CHEBI:30413"/>
    </cofactor>
</comment>
<evidence type="ECO:0000256" key="5">
    <source>
        <dbReference type="ARBA" id="ARBA00022723"/>
    </source>
</evidence>
<name>A0A8H7LJS9_9AGAM</name>
<dbReference type="InterPro" id="IPR050364">
    <property type="entry name" value="Cytochrome_P450_fung"/>
</dbReference>
<evidence type="ECO:0000256" key="1">
    <source>
        <dbReference type="ARBA" id="ARBA00001971"/>
    </source>
</evidence>
<dbReference type="InterPro" id="IPR002401">
    <property type="entry name" value="Cyt_P450_E_grp-I"/>
</dbReference>
<dbReference type="InterPro" id="IPR036396">
    <property type="entry name" value="Cyt_P450_sf"/>
</dbReference>
<keyword evidence="4" id="KW-0349">Heme</keyword>
<comment type="similarity">
    <text evidence="3">Belongs to the cytochrome P450 family.</text>
</comment>
<evidence type="ECO:0000256" key="7">
    <source>
        <dbReference type="ARBA" id="ARBA00023004"/>
    </source>
</evidence>
<organism evidence="9 10">
    <name type="scientific">Rhizoctonia solani</name>
    <dbReference type="NCBI Taxonomy" id="456999"/>
    <lineage>
        <taxon>Eukaryota</taxon>
        <taxon>Fungi</taxon>
        <taxon>Dikarya</taxon>
        <taxon>Basidiomycota</taxon>
        <taxon>Agaricomycotina</taxon>
        <taxon>Agaricomycetes</taxon>
        <taxon>Cantharellales</taxon>
        <taxon>Ceratobasidiaceae</taxon>
        <taxon>Rhizoctonia</taxon>
    </lineage>
</organism>
<dbReference type="Gene3D" id="1.10.630.10">
    <property type="entry name" value="Cytochrome P450"/>
    <property type="match status" value="1"/>
</dbReference>
<gene>
    <name evidence="9" type="ORF">RHS04_03781</name>
</gene>
<dbReference type="AlphaFoldDB" id="A0A8H7LJS9"/>
<dbReference type="PANTHER" id="PTHR46300">
    <property type="entry name" value="P450, PUTATIVE (EUROFUNG)-RELATED-RELATED"/>
    <property type="match status" value="1"/>
</dbReference>
<dbReference type="Pfam" id="PF00067">
    <property type="entry name" value="p450"/>
    <property type="match status" value="1"/>
</dbReference>
<dbReference type="GO" id="GO:0005506">
    <property type="term" value="F:iron ion binding"/>
    <property type="evidence" value="ECO:0007669"/>
    <property type="project" value="InterPro"/>
</dbReference>
<dbReference type="GO" id="GO:0020037">
    <property type="term" value="F:heme binding"/>
    <property type="evidence" value="ECO:0007669"/>
    <property type="project" value="InterPro"/>
</dbReference>
<keyword evidence="5" id="KW-0479">Metal-binding</keyword>
<keyword evidence="6" id="KW-0560">Oxidoreductase</keyword>
<dbReference type="PRINTS" id="PR00463">
    <property type="entry name" value="EP450I"/>
</dbReference>
<proteinExistence type="inferred from homology"/>
<evidence type="ECO:0000256" key="3">
    <source>
        <dbReference type="ARBA" id="ARBA00010617"/>
    </source>
</evidence>
<evidence type="ECO:0000313" key="10">
    <source>
        <dbReference type="Proteomes" id="UP000650582"/>
    </source>
</evidence>
<comment type="pathway">
    <text evidence="2">Secondary metabolite biosynthesis.</text>
</comment>
<dbReference type="GO" id="GO:0004497">
    <property type="term" value="F:monooxygenase activity"/>
    <property type="evidence" value="ECO:0007669"/>
    <property type="project" value="UniProtKB-KW"/>
</dbReference>
<keyword evidence="8" id="KW-0503">Monooxygenase</keyword>
<dbReference type="EMBL" id="JACYCC010000037">
    <property type="protein sequence ID" value="KAF8680338.1"/>
    <property type="molecule type" value="Genomic_DNA"/>
</dbReference>
<evidence type="ECO:0000256" key="6">
    <source>
        <dbReference type="ARBA" id="ARBA00023002"/>
    </source>
</evidence>
<evidence type="ECO:0000313" key="9">
    <source>
        <dbReference type="EMBL" id="KAF8680338.1"/>
    </source>
</evidence>
<accession>A0A8H7LJS9</accession>
<evidence type="ECO:0000256" key="2">
    <source>
        <dbReference type="ARBA" id="ARBA00005179"/>
    </source>
</evidence>
<comment type="caution">
    <text evidence="9">The sequence shown here is derived from an EMBL/GenBank/DDBJ whole genome shotgun (WGS) entry which is preliminary data.</text>
</comment>